<reference evidence="9" key="1">
    <citation type="submission" date="2022-12" db="EMBL/GenBank/DDBJ databases">
        <title>Genome assemblies of Blomia tropicalis.</title>
        <authorList>
            <person name="Cui Y."/>
        </authorList>
    </citation>
    <scope>NUCLEOTIDE SEQUENCE</scope>
    <source>
        <tissue evidence="9">Adult mites</tissue>
    </source>
</reference>
<feature type="signal peptide" evidence="7">
    <location>
        <begin position="1"/>
        <end position="20"/>
    </location>
</feature>
<dbReference type="InterPro" id="IPR033116">
    <property type="entry name" value="TRYPSIN_SER"/>
</dbReference>
<feature type="domain" description="Peptidase S1" evidence="8">
    <location>
        <begin position="39"/>
        <end position="264"/>
    </location>
</feature>
<dbReference type="PROSITE" id="PS00134">
    <property type="entry name" value="TRYPSIN_HIS"/>
    <property type="match status" value="2"/>
</dbReference>
<dbReference type="InterPro" id="IPR018114">
    <property type="entry name" value="TRYPSIN_HIS"/>
</dbReference>
<organism evidence="9 10">
    <name type="scientific">Blomia tropicalis</name>
    <name type="common">Mite</name>
    <dbReference type="NCBI Taxonomy" id="40697"/>
    <lineage>
        <taxon>Eukaryota</taxon>
        <taxon>Metazoa</taxon>
        <taxon>Ecdysozoa</taxon>
        <taxon>Arthropoda</taxon>
        <taxon>Chelicerata</taxon>
        <taxon>Arachnida</taxon>
        <taxon>Acari</taxon>
        <taxon>Acariformes</taxon>
        <taxon>Sarcoptiformes</taxon>
        <taxon>Astigmata</taxon>
        <taxon>Glycyphagoidea</taxon>
        <taxon>Echimyopodidae</taxon>
        <taxon>Blomia</taxon>
    </lineage>
</organism>
<dbReference type="InterPro" id="IPR009003">
    <property type="entry name" value="Peptidase_S1_PA"/>
</dbReference>
<comment type="caution">
    <text evidence="9">The sequence shown here is derived from an EMBL/GenBank/DDBJ whole genome shotgun (WGS) entry which is preliminary data.</text>
</comment>
<feature type="domain" description="Peptidase S1" evidence="8">
    <location>
        <begin position="532"/>
        <end position="760"/>
    </location>
</feature>
<evidence type="ECO:0000313" key="9">
    <source>
        <dbReference type="EMBL" id="KAJ6222283.1"/>
    </source>
</evidence>
<dbReference type="PRINTS" id="PR00722">
    <property type="entry name" value="CHYMOTRYPSIN"/>
</dbReference>
<dbReference type="Gene3D" id="2.40.10.10">
    <property type="entry name" value="Trypsin-like serine proteases"/>
    <property type="match status" value="3"/>
</dbReference>
<dbReference type="InterPro" id="IPR001254">
    <property type="entry name" value="Trypsin_dom"/>
</dbReference>
<dbReference type="GO" id="GO:0006508">
    <property type="term" value="P:proteolysis"/>
    <property type="evidence" value="ECO:0007669"/>
    <property type="project" value="UniProtKB-KW"/>
</dbReference>
<dbReference type="Pfam" id="PF00089">
    <property type="entry name" value="Trypsin"/>
    <property type="match status" value="3"/>
</dbReference>
<proteinExistence type="inferred from homology"/>
<dbReference type="SMART" id="SM00020">
    <property type="entry name" value="Tryp_SPc"/>
    <property type="match status" value="3"/>
</dbReference>
<dbReference type="GO" id="GO:0004252">
    <property type="term" value="F:serine-type endopeptidase activity"/>
    <property type="evidence" value="ECO:0007669"/>
    <property type="project" value="InterPro"/>
</dbReference>
<evidence type="ECO:0000256" key="3">
    <source>
        <dbReference type="ARBA" id="ARBA00022801"/>
    </source>
</evidence>
<comment type="similarity">
    <text evidence="1">Belongs to the peptidase S1 family.</text>
</comment>
<evidence type="ECO:0000256" key="2">
    <source>
        <dbReference type="ARBA" id="ARBA00022670"/>
    </source>
</evidence>
<keyword evidence="10" id="KW-1185">Reference proteome</keyword>
<dbReference type="PROSITE" id="PS00135">
    <property type="entry name" value="TRYPSIN_SER"/>
    <property type="match status" value="1"/>
</dbReference>
<keyword evidence="2 6" id="KW-0645">Protease</keyword>
<dbReference type="EMBL" id="JAPWDV010000001">
    <property type="protein sequence ID" value="KAJ6222283.1"/>
    <property type="molecule type" value="Genomic_DNA"/>
</dbReference>
<dbReference type="InterPro" id="IPR043504">
    <property type="entry name" value="Peptidase_S1_PA_chymotrypsin"/>
</dbReference>
<evidence type="ECO:0000313" key="10">
    <source>
        <dbReference type="Proteomes" id="UP001142055"/>
    </source>
</evidence>
<keyword evidence="5" id="KW-1015">Disulfide bond</keyword>
<sequence length="784" mass="87640">MVKFWITLLFLTIFLKYTNELIIKSSNRKHIKPSNVGRIINGRNVSITEVPYLVQILVDRNSLPLCGGILLGPKKVVTAAHCAYNISDNSYKERLFIRYGTSLSYYSVFPAIPVSRVVVHQNYGFIDGIPVNDIAILVLNDEISKVYNVEYARLPTYEFDGDFSVSVYGWGNVAEGGPASNYLLETTMDTMITSDCVRMWFPGCRSIEKCKIICAISVFNGSGAGDSGGPVVLHDGTVVGIVMSKIFTNTSMDEEELWQQRIFLRTFSYKKFIDFRELRHPQKFFLRYTSQLIIKSSNRNHIKPSNVGRIINGRNASITEVPYLVQILDHPNALPICGGVLLAPTKVITSAHCVYNITDGSFEERLYIQYGTSLSFYSAFPVIPVSRIVVHRDYGLIDDLPENDIAILILKEKILETNGIEYARLPTYEFDGEFSVSLYGWGEVAEVGPVSYFLLKTTMETMTTSDCVENWYPGCLSEDECKIICAVSAVTGDGTGDSGGPVVFHDGTVVGIVIKQIIRSNKNRKPSDESRILNGTKVSITEVPYIVQLIPTPDSRSYCGGILVGPKKVVTAAHCVYDLNYGIYYPERVYIRYGTSSALNSSYPAIEVSKIVVHEDFSTYATMPQNDIAILILKEPISNLYDIEYAKLPTHDFDGVFPVSVYGWGYYELCDELLKTTLLTMRTADCVLRIFPGCWSKDDCNHICAISDVSGINFGDSGGPAVLPDGTVVGIISYSVYPPPGIIFYEQLYVKIFSYLNFIHYGKYDKPKPSPRQDDDDDDYEMEN</sequence>
<evidence type="ECO:0000256" key="5">
    <source>
        <dbReference type="ARBA" id="ARBA00023157"/>
    </source>
</evidence>
<keyword evidence="4 6" id="KW-0720">Serine protease</keyword>
<dbReference type="Proteomes" id="UP001142055">
    <property type="component" value="Chromosome 1"/>
</dbReference>
<keyword evidence="7" id="KW-0732">Signal</keyword>
<protein>
    <recommendedName>
        <fullName evidence="8">Peptidase S1 domain-containing protein</fullName>
    </recommendedName>
</protein>
<evidence type="ECO:0000256" key="6">
    <source>
        <dbReference type="RuleBase" id="RU363034"/>
    </source>
</evidence>
<dbReference type="PROSITE" id="PS50240">
    <property type="entry name" value="TRYPSIN_DOM"/>
    <property type="match status" value="3"/>
</dbReference>
<evidence type="ECO:0000256" key="7">
    <source>
        <dbReference type="SAM" id="SignalP"/>
    </source>
</evidence>
<dbReference type="PANTHER" id="PTHR24276">
    <property type="entry name" value="POLYSERASE-RELATED"/>
    <property type="match status" value="1"/>
</dbReference>
<evidence type="ECO:0000259" key="8">
    <source>
        <dbReference type="PROSITE" id="PS50240"/>
    </source>
</evidence>
<dbReference type="CDD" id="cd00190">
    <property type="entry name" value="Tryp_SPc"/>
    <property type="match status" value="2"/>
</dbReference>
<feature type="domain" description="Peptidase S1" evidence="8">
    <location>
        <begin position="310"/>
        <end position="513"/>
    </location>
</feature>
<dbReference type="PANTHER" id="PTHR24276:SF98">
    <property type="entry name" value="FI18310P1-RELATED"/>
    <property type="match status" value="1"/>
</dbReference>
<accession>A0A9Q0MBP2</accession>
<dbReference type="InterPro" id="IPR001314">
    <property type="entry name" value="Peptidase_S1A"/>
</dbReference>
<keyword evidence="3 6" id="KW-0378">Hydrolase</keyword>
<dbReference type="SUPFAM" id="SSF50494">
    <property type="entry name" value="Trypsin-like serine proteases"/>
    <property type="match status" value="3"/>
</dbReference>
<feature type="chain" id="PRO_5040128944" description="Peptidase S1 domain-containing protein" evidence="7">
    <location>
        <begin position="21"/>
        <end position="784"/>
    </location>
</feature>
<gene>
    <name evidence="9" type="ORF">RDWZM_000828</name>
</gene>
<name>A0A9Q0MBP2_BLOTA</name>
<dbReference type="InterPro" id="IPR050430">
    <property type="entry name" value="Peptidase_S1"/>
</dbReference>
<evidence type="ECO:0000256" key="1">
    <source>
        <dbReference type="ARBA" id="ARBA00007664"/>
    </source>
</evidence>
<dbReference type="OMA" id="DGHITND"/>
<dbReference type="AlphaFoldDB" id="A0A9Q0MBP2"/>
<evidence type="ECO:0000256" key="4">
    <source>
        <dbReference type="ARBA" id="ARBA00022825"/>
    </source>
</evidence>